<evidence type="ECO:0000313" key="3">
    <source>
        <dbReference type="Proteomes" id="UP000678374"/>
    </source>
</evidence>
<dbReference type="AlphaFoldDB" id="A0A940YL86"/>
<comment type="caution">
    <text evidence="2">The sequence shown here is derived from an EMBL/GenBank/DDBJ whole genome shotgun (WGS) entry which is preliminary data.</text>
</comment>
<gene>
    <name evidence="2" type="ORF">KAK06_03645</name>
</gene>
<dbReference type="Proteomes" id="UP000678374">
    <property type="component" value="Unassembled WGS sequence"/>
</dbReference>
<accession>A0A940YL86</accession>
<reference evidence="2" key="1">
    <citation type="submission" date="2021-04" db="EMBL/GenBank/DDBJ databases">
        <title>The genome sequence of Ideonella sp. 4Y11.</title>
        <authorList>
            <person name="Liu Y."/>
        </authorList>
    </citation>
    <scope>NUCLEOTIDE SEQUENCE</scope>
    <source>
        <strain evidence="2">4Y11</strain>
    </source>
</reference>
<feature type="chain" id="PRO_5037990545" evidence="1">
    <location>
        <begin position="22"/>
        <end position="127"/>
    </location>
</feature>
<protein>
    <submittedName>
        <fullName evidence="2">Uncharacterized protein</fullName>
    </submittedName>
</protein>
<organism evidence="2 3">
    <name type="scientific">Ideonella aquatica</name>
    <dbReference type="NCBI Taxonomy" id="2824119"/>
    <lineage>
        <taxon>Bacteria</taxon>
        <taxon>Pseudomonadati</taxon>
        <taxon>Pseudomonadota</taxon>
        <taxon>Betaproteobacteria</taxon>
        <taxon>Burkholderiales</taxon>
        <taxon>Sphaerotilaceae</taxon>
        <taxon>Ideonella</taxon>
    </lineage>
</organism>
<sequence>MHRSVPLFFAAALVAAVPAQAQVQRLFPYQALRGEIAFDAPPTVRLNGQTTQLAPGAHIRDAQNMGIVFGALEGSKAVVNYTVDQLGQPKEIWVLTADEAARKPWPRTDAERQAWQFDYVAQTWTKP</sequence>
<dbReference type="RefSeq" id="WP_210800457.1">
    <property type="nucleotide sequence ID" value="NZ_JAGQDE010000002.1"/>
</dbReference>
<feature type="signal peptide" evidence="1">
    <location>
        <begin position="1"/>
        <end position="21"/>
    </location>
</feature>
<keyword evidence="3" id="KW-1185">Reference proteome</keyword>
<proteinExistence type="predicted"/>
<keyword evidence="1" id="KW-0732">Signal</keyword>
<evidence type="ECO:0000313" key="2">
    <source>
        <dbReference type="EMBL" id="MBQ0958043.1"/>
    </source>
</evidence>
<name>A0A940YL86_9BURK</name>
<dbReference type="EMBL" id="JAGQDE010000002">
    <property type="protein sequence ID" value="MBQ0958043.1"/>
    <property type="molecule type" value="Genomic_DNA"/>
</dbReference>
<evidence type="ECO:0000256" key="1">
    <source>
        <dbReference type="SAM" id="SignalP"/>
    </source>
</evidence>